<accession>A0A927MR32</accession>
<feature type="transmembrane region" description="Helical" evidence="6">
    <location>
        <begin position="106"/>
        <end position="122"/>
    </location>
</feature>
<keyword evidence="4 6" id="KW-0472">Membrane</keyword>
<reference evidence="8" key="1">
    <citation type="submission" date="2020-10" db="EMBL/GenBank/DDBJ databases">
        <title>Sequencing the genomes of 1000 actinobacteria strains.</title>
        <authorList>
            <person name="Klenk H.-P."/>
        </authorList>
    </citation>
    <scope>NUCLEOTIDE SEQUENCE</scope>
    <source>
        <strain evidence="8">DSM 45354</strain>
    </source>
</reference>
<dbReference type="PANTHER" id="PTHR37422:SF13">
    <property type="entry name" value="LIPOPOLYSACCHARIDE BIOSYNTHESIS PROTEIN PA4999-RELATED"/>
    <property type="match status" value="1"/>
</dbReference>
<evidence type="ECO:0000259" key="7">
    <source>
        <dbReference type="Pfam" id="PF04932"/>
    </source>
</evidence>
<evidence type="ECO:0000256" key="4">
    <source>
        <dbReference type="ARBA" id="ARBA00023136"/>
    </source>
</evidence>
<evidence type="ECO:0000256" key="5">
    <source>
        <dbReference type="SAM" id="MobiDB-lite"/>
    </source>
</evidence>
<keyword evidence="9" id="KW-1185">Reference proteome</keyword>
<evidence type="ECO:0000256" key="2">
    <source>
        <dbReference type="ARBA" id="ARBA00022692"/>
    </source>
</evidence>
<dbReference type="InterPro" id="IPR051533">
    <property type="entry name" value="WaaL-like"/>
</dbReference>
<evidence type="ECO:0000256" key="3">
    <source>
        <dbReference type="ARBA" id="ARBA00022989"/>
    </source>
</evidence>
<feature type="domain" description="O-antigen ligase-related" evidence="7">
    <location>
        <begin position="163"/>
        <end position="305"/>
    </location>
</feature>
<dbReference type="AlphaFoldDB" id="A0A927MR32"/>
<dbReference type="Pfam" id="PF04932">
    <property type="entry name" value="Wzy_C"/>
    <property type="match status" value="1"/>
</dbReference>
<feature type="transmembrane region" description="Helical" evidence="6">
    <location>
        <begin position="157"/>
        <end position="190"/>
    </location>
</feature>
<name>A0A927MR32_9ACTN</name>
<evidence type="ECO:0000256" key="1">
    <source>
        <dbReference type="ARBA" id="ARBA00004141"/>
    </source>
</evidence>
<feature type="transmembrane region" description="Helical" evidence="6">
    <location>
        <begin position="36"/>
        <end position="60"/>
    </location>
</feature>
<keyword evidence="2 6" id="KW-0812">Transmembrane</keyword>
<feature type="region of interest" description="Disordered" evidence="5">
    <location>
        <begin position="394"/>
        <end position="421"/>
    </location>
</feature>
<feature type="transmembrane region" description="Helical" evidence="6">
    <location>
        <begin position="12"/>
        <end position="30"/>
    </location>
</feature>
<feature type="transmembrane region" description="Helical" evidence="6">
    <location>
        <begin position="69"/>
        <end position="86"/>
    </location>
</feature>
<comment type="caution">
    <text evidence="8">The sequence shown here is derived from an EMBL/GenBank/DDBJ whole genome shotgun (WGS) entry which is preliminary data.</text>
</comment>
<proteinExistence type="predicted"/>
<evidence type="ECO:0000313" key="9">
    <source>
        <dbReference type="Proteomes" id="UP000638648"/>
    </source>
</evidence>
<dbReference type="RefSeq" id="WP_192749688.1">
    <property type="nucleotide sequence ID" value="NZ_BAABJL010000259.1"/>
</dbReference>
<dbReference type="EMBL" id="JADBEM010000001">
    <property type="protein sequence ID" value="MBE1605331.1"/>
    <property type="molecule type" value="Genomic_DNA"/>
</dbReference>
<keyword evidence="3 6" id="KW-1133">Transmembrane helix</keyword>
<comment type="subcellular location">
    <subcellularLocation>
        <location evidence="1">Membrane</location>
        <topology evidence="1">Multi-pass membrane protein</topology>
    </subcellularLocation>
</comment>
<gene>
    <name evidence="8" type="ORF">HEB94_002179</name>
</gene>
<feature type="transmembrane region" description="Helical" evidence="6">
    <location>
        <begin position="202"/>
        <end position="219"/>
    </location>
</feature>
<dbReference type="GO" id="GO:0016020">
    <property type="term" value="C:membrane"/>
    <property type="evidence" value="ECO:0007669"/>
    <property type="project" value="UniProtKB-SubCell"/>
</dbReference>
<protein>
    <recommendedName>
        <fullName evidence="7">O-antigen ligase-related domain-containing protein</fullName>
    </recommendedName>
</protein>
<dbReference type="InterPro" id="IPR007016">
    <property type="entry name" value="O-antigen_ligase-rel_domated"/>
</dbReference>
<dbReference type="PANTHER" id="PTHR37422">
    <property type="entry name" value="TEICHURONIC ACID BIOSYNTHESIS PROTEIN TUAE"/>
    <property type="match status" value="1"/>
</dbReference>
<feature type="transmembrane region" description="Helical" evidence="6">
    <location>
        <begin position="327"/>
        <end position="344"/>
    </location>
</feature>
<feature type="transmembrane region" description="Helical" evidence="6">
    <location>
        <begin position="294"/>
        <end position="315"/>
    </location>
</feature>
<sequence length="421" mass="44973">MHERAMRFRMPGRDLIGPVFLIGLLFAGYVEGTAAFAWLPVDLTMIASAVTVLVVVLAFLRRLSAPRNAALVVLLWLSFVPASLLHGPASPFPDANPYADAKVLELWTLTLLAALAPFFVVDTPRRRMVAAWTVVAGAGCLVLAILGFFVRRRPLRALLFVGALGMAAAVVESGSRGGLFAAAVAFLLVGCSRLDGTSSRQARIAAVLALFPFALWWMSRDAGLAAERLLRVVQGGAGDDVSVGARLHLIGGALRTAGQHPAGVGWGSLVDYLRPSEVLDDRWTQYPHNLLVEVLAEAGAVCALAVVAFLAVSAWRLRRCCRSRDGAIWSGLTLFFVLNAMVSGDINDNRPMFAAVAITLTIEVARRREARPGPPVWPRERYTPTEAEVTSFVSGVGRPAPGAGTEIPARPGVIPAARRAS</sequence>
<organism evidence="8 9">
    <name type="scientific">Actinopolymorpha pittospori</name>
    <dbReference type="NCBI Taxonomy" id="648752"/>
    <lineage>
        <taxon>Bacteria</taxon>
        <taxon>Bacillati</taxon>
        <taxon>Actinomycetota</taxon>
        <taxon>Actinomycetes</taxon>
        <taxon>Propionibacteriales</taxon>
        <taxon>Actinopolymorphaceae</taxon>
        <taxon>Actinopolymorpha</taxon>
    </lineage>
</organism>
<evidence type="ECO:0000256" key="6">
    <source>
        <dbReference type="SAM" id="Phobius"/>
    </source>
</evidence>
<dbReference type="Proteomes" id="UP000638648">
    <property type="component" value="Unassembled WGS sequence"/>
</dbReference>
<feature type="transmembrane region" description="Helical" evidence="6">
    <location>
        <begin position="129"/>
        <end position="151"/>
    </location>
</feature>
<evidence type="ECO:0000313" key="8">
    <source>
        <dbReference type="EMBL" id="MBE1605331.1"/>
    </source>
</evidence>